<organism evidence="1 2">
    <name type="scientific">Psychroflexus lacisalsi</name>
    <dbReference type="NCBI Taxonomy" id="503928"/>
    <lineage>
        <taxon>Bacteria</taxon>
        <taxon>Pseudomonadati</taxon>
        <taxon>Bacteroidota</taxon>
        <taxon>Flavobacteriia</taxon>
        <taxon>Flavobacteriales</taxon>
        <taxon>Flavobacteriaceae</taxon>
        <taxon>Psychroflexus</taxon>
    </lineage>
</organism>
<comment type="caution">
    <text evidence="1">The sequence shown here is derived from an EMBL/GenBank/DDBJ whole genome shotgun (WGS) entry which is preliminary data.</text>
</comment>
<dbReference type="SUPFAM" id="SSF48452">
    <property type="entry name" value="TPR-like"/>
    <property type="match status" value="1"/>
</dbReference>
<proteinExistence type="predicted"/>
<dbReference type="EMBL" id="BAAAGG010000022">
    <property type="protein sequence ID" value="GAA0762772.1"/>
    <property type="molecule type" value="Genomic_DNA"/>
</dbReference>
<dbReference type="InterPro" id="IPR011990">
    <property type="entry name" value="TPR-like_helical_dom_sf"/>
</dbReference>
<keyword evidence="1" id="KW-0449">Lipoprotein</keyword>
<evidence type="ECO:0000313" key="1">
    <source>
        <dbReference type="EMBL" id="GAA0762772.1"/>
    </source>
</evidence>
<dbReference type="Proteomes" id="UP001500185">
    <property type="component" value="Unassembled WGS sequence"/>
</dbReference>
<protein>
    <submittedName>
        <fullName evidence="1">SusD/RagB family nutrient-binding outer membrane lipoprotein</fullName>
    </submittedName>
</protein>
<evidence type="ECO:0000313" key="2">
    <source>
        <dbReference type="Proteomes" id="UP001500185"/>
    </source>
</evidence>
<reference evidence="1 2" key="1">
    <citation type="journal article" date="2019" name="Int. J. Syst. Evol. Microbiol.">
        <title>The Global Catalogue of Microorganisms (GCM) 10K type strain sequencing project: providing services to taxonomists for standard genome sequencing and annotation.</title>
        <authorList>
            <consortium name="The Broad Institute Genomics Platform"/>
            <consortium name="The Broad Institute Genome Sequencing Center for Infectious Disease"/>
            <person name="Wu L."/>
            <person name="Ma J."/>
        </authorList>
    </citation>
    <scope>NUCLEOTIDE SEQUENCE [LARGE SCALE GENOMIC DNA]</scope>
    <source>
        <strain evidence="1 2">JCM 16231</strain>
    </source>
</reference>
<sequence length="477" mass="53319">MKKYLIIFTVAFLFASCSDDEKYERLNQDPKNPTQVSEDFLFTSATVSLGDFLASPNVNINIFRFVSQYLTATTYVDEPNYDLTNRNIPQSQWSEIYRDVLLDLDDAKGYINDNADLSQSEKDARIGQIEIIQVYAWQVLVDTFGDIPYNEALQAETNTLPAYEDDAVIYEDLIERLQAASTLLNSGQGFIGPDVIFGGDMSKWNKFNNSLQLRLAMRISDSNPSLSKSAAEDAASKGVFTGNQDNAIIAYQSSPPNTNPLWEDLVQSGRSDYVAANTIVDIMNDLEDPRRTYYFDQNLGDGVYEGGIYGSQNPFSGSTHIGEAFRDPTHAGIYLDFAEVSFHLATASDLNYNVFGDTETHYNNAITASMNYAGIDDQDAIDTYLSKPNVSYDPANSNALIGTQFWIAMFDNPLEGWSTWRKYDEPSLNLPGSTENPVPVRYTYPVNEQNLNEANYNEASQAIGGDTQQTPIFWDVN</sequence>
<dbReference type="PROSITE" id="PS51257">
    <property type="entry name" value="PROKAR_LIPOPROTEIN"/>
    <property type="match status" value="1"/>
</dbReference>
<name>A0ABN1KCX4_9FLAO</name>
<accession>A0ABN1KCX4</accession>
<dbReference type="Gene3D" id="1.25.40.390">
    <property type="match status" value="1"/>
</dbReference>
<gene>
    <name evidence="1" type="ORF">GCM10009433_23430</name>
</gene>
<dbReference type="InterPro" id="IPR041662">
    <property type="entry name" value="SusD-like_2"/>
</dbReference>
<keyword evidence="2" id="KW-1185">Reference proteome</keyword>
<dbReference type="RefSeq" id="WP_224454531.1">
    <property type="nucleotide sequence ID" value="NZ_BAAAGG010000022.1"/>
</dbReference>
<dbReference type="Pfam" id="PF12771">
    <property type="entry name" value="SusD-like_2"/>
    <property type="match status" value="1"/>
</dbReference>